<feature type="region of interest" description="Disordered" evidence="1">
    <location>
        <begin position="86"/>
        <end position="111"/>
    </location>
</feature>
<dbReference type="AlphaFoldDB" id="A0A5R9KPA0"/>
<keyword evidence="2" id="KW-0812">Transmembrane</keyword>
<evidence type="ECO:0000313" key="3">
    <source>
        <dbReference type="EMBL" id="TLU98115.1"/>
    </source>
</evidence>
<dbReference type="EMBL" id="VCEJ01000008">
    <property type="protein sequence ID" value="TLU98115.1"/>
    <property type="molecule type" value="Genomic_DNA"/>
</dbReference>
<feature type="region of interest" description="Disordered" evidence="1">
    <location>
        <begin position="247"/>
        <end position="276"/>
    </location>
</feature>
<name>A0A5R9KPA0_9BACT</name>
<evidence type="ECO:0000256" key="2">
    <source>
        <dbReference type="SAM" id="Phobius"/>
    </source>
</evidence>
<evidence type="ECO:0000313" key="4">
    <source>
        <dbReference type="Proteomes" id="UP000306402"/>
    </source>
</evidence>
<evidence type="ECO:0000256" key="1">
    <source>
        <dbReference type="SAM" id="MobiDB-lite"/>
    </source>
</evidence>
<dbReference type="Proteomes" id="UP000306402">
    <property type="component" value="Unassembled WGS sequence"/>
</dbReference>
<feature type="compositionally biased region" description="Basic and acidic residues" evidence="1">
    <location>
        <begin position="251"/>
        <end position="276"/>
    </location>
</feature>
<keyword evidence="2" id="KW-0472">Membrane</keyword>
<accession>A0A5R9KPA0</accession>
<feature type="compositionally biased region" description="Basic and acidic residues" evidence="1">
    <location>
        <begin position="86"/>
        <end position="105"/>
    </location>
</feature>
<dbReference type="OrthoDB" id="948161at2"/>
<feature type="region of interest" description="Disordered" evidence="1">
    <location>
        <begin position="141"/>
        <end position="172"/>
    </location>
</feature>
<keyword evidence="4" id="KW-1185">Reference proteome</keyword>
<organism evidence="3 4">
    <name type="scientific">Dyadobacter luticola</name>
    <dbReference type="NCBI Taxonomy" id="1979387"/>
    <lineage>
        <taxon>Bacteria</taxon>
        <taxon>Pseudomonadati</taxon>
        <taxon>Bacteroidota</taxon>
        <taxon>Cytophagia</taxon>
        <taxon>Cytophagales</taxon>
        <taxon>Spirosomataceae</taxon>
        <taxon>Dyadobacter</taxon>
    </lineage>
</organism>
<keyword evidence="2" id="KW-1133">Transmembrane helix</keyword>
<sequence>MKKHPVDDLFKRKLADLEKKPSAGAWLKIQENTKSRRRPVAWIWYAAASVTIALLAGYVVWENNQTNIDKQIGDQKAMAVVKQKMAEKGKETSQDPDTHLEEAKAEPAGAELAKTDVSVKVDNPKVKAEKSVSPAVIAQQKQELADIQPSNISEEKAPSTLNSITPIKSPEPVEVALTKPAANESDLPEGKMQKAEQSIKIVVAVEEPEDQSEKPKTSRFSRVFRQLKNARAGEKVDWDEVGFNPKNLVARVDDRLRTKEEKSSDKNQNSRERTKL</sequence>
<dbReference type="RefSeq" id="WP_138368214.1">
    <property type="nucleotide sequence ID" value="NZ_VCEJ01000008.1"/>
</dbReference>
<feature type="transmembrane region" description="Helical" evidence="2">
    <location>
        <begin position="42"/>
        <end position="61"/>
    </location>
</feature>
<comment type="caution">
    <text evidence="3">The sequence shown here is derived from an EMBL/GenBank/DDBJ whole genome shotgun (WGS) entry which is preliminary data.</text>
</comment>
<gene>
    <name evidence="3" type="ORF">FEN17_25365</name>
</gene>
<protein>
    <submittedName>
        <fullName evidence="3">Uncharacterized protein</fullName>
    </submittedName>
</protein>
<proteinExistence type="predicted"/>
<reference evidence="3 4" key="1">
    <citation type="submission" date="2019-05" db="EMBL/GenBank/DDBJ databases">
        <authorList>
            <person name="Qu J.-H."/>
        </authorList>
    </citation>
    <scope>NUCLEOTIDE SEQUENCE [LARGE SCALE GENOMIC DNA]</scope>
    <source>
        <strain evidence="3 4">T17</strain>
    </source>
</reference>